<feature type="region of interest" description="Disordered" evidence="1">
    <location>
        <begin position="211"/>
        <end position="231"/>
    </location>
</feature>
<dbReference type="SMART" id="SM00239">
    <property type="entry name" value="C2"/>
    <property type="match status" value="1"/>
</dbReference>
<dbReference type="Gene3D" id="2.60.40.150">
    <property type="entry name" value="C2 domain"/>
    <property type="match status" value="1"/>
</dbReference>
<dbReference type="Proteomes" id="UP000050794">
    <property type="component" value="Unassembled WGS sequence"/>
</dbReference>
<sequence>LDSVYMNDEDDYIGELINNRCLYGFVLEYHFPSLDCVSTSLKARVRINAKSYSGNAIHFRHRRVVRVKMHPDIVTVWRRDPLRMSIYARLNTTGKYSIKLMGRCEVALDELVVPPFIICRDFAFLGPGFSASALIKIDLGSHIKSLMEQLEVMRSGETEEERAASANRERSRSRSLSRHGSSRSTSAARRSPLHSLQRSISPPAVFHSNRSVAMGSGSVSGTHSPSPLADNGVPRLFDDFSTYRIELTVYSARRLPIFYGPRGEAITPSTYVTVNGADGRVLSSPVRAATLHPRWNWTESFDVSKDRQNLVVKLWRKCVTSADRVIGFVSIPLPPQSITKDEYEMSDLGVSEQTPLITVCLIVYLTIQM</sequence>
<dbReference type="Pfam" id="PF00168">
    <property type="entry name" value="C2"/>
    <property type="match status" value="1"/>
</dbReference>
<dbReference type="PANTHER" id="PTHR21254:SF1">
    <property type="entry name" value="C2 DOMAIN-CONTAINING PROTEIN 3"/>
    <property type="match status" value="1"/>
</dbReference>
<dbReference type="CDD" id="cd00030">
    <property type="entry name" value="C2"/>
    <property type="match status" value="1"/>
</dbReference>
<dbReference type="GO" id="GO:0005814">
    <property type="term" value="C:centriole"/>
    <property type="evidence" value="ECO:0007669"/>
    <property type="project" value="TreeGrafter"/>
</dbReference>
<dbReference type="SUPFAM" id="SSF49562">
    <property type="entry name" value="C2 domain (Calcium/lipid-binding domain, CaLB)"/>
    <property type="match status" value="1"/>
</dbReference>
<dbReference type="GO" id="GO:0061511">
    <property type="term" value="P:centriole elongation"/>
    <property type="evidence" value="ECO:0007669"/>
    <property type="project" value="TreeGrafter"/>
</dbReference>
<dbReference type="GO" id="GO:0060271">
    <property type="term" value="P:cilium assembly"/>
    <property type="evidence" value="ECO:0007669"/>
    <property type="project" value="TreeGrafter"/>
</dbReference>
<evidence type="ECO:0000313" key="4">
    <source>
        <dbReference type="WBParaSite" id="TCNE_0001276801-mRNA-1"/>
    </source>
</evidence>
<dbReference type="InterPro" id="IPR000008">
    <property type="entry name" value="C2_dom"/>
</dbReference>
<dbReference type="GO" id="GO:0034451">
    <property type="term" value="C:centriolar satellite"/>
    <property type="evidence" value="ECO:0007669"/>
    <property type="project" value="TreeGrafter"/>
</dbReference>
<feature type="domain" description="C2" evidence="2">
    <location>
        <begin position="219"/>
        <end position="347"/>
    </location>
</feature>
<dbReference type="InterPro" id="IPR035892">
    <property type="entry name" value="C2_domain_sf"/>
</dbReference>
<proteinExistence type="predicted"/>
<evidence type="ECO:0000259" key="2">
    <source>
        <dbReference type="PROSITE" id="PS50004"/>
    </source>
</evidence>
<accession>A0A183UW98</accession>
<dbReference type="AlphaFoldDB" id="A0A183UW98"/>
<dbReference type="PANTHER" id="PTHR21254">
    <property type="entry name" value="C2 DOMAIN-CONTAINING PROTEIN 3"/>
    <property type="match status" value="1"/>
</dbReference>
<dbReference type="GO" id="GO:0071539">
    <property type="term" value="P:protein localization to centrosome"/>
    <property type="evidence" value="ECO:0007669"/>
    <property type="project" value="TreeGrafter"/>
</dbReference>
<feature type="compositionally biased region" description="Basic and acidic residues" evidence="1">
    <location>
        <begin position="154"/>
        <end position="172"/>
    </location>
</feature>
<evidence type="ECO:0000313" key="3">
    <source>
        <dbReference type="Proteomes" id="UP000050794"/>
    </source>
</evidence>
<organism evidence="3 4">
    <name type="scientific">Toxocara canis</name>
    <name type="common">Canine roundworm</name>
    <dbReference type="NCBI Taxonomy" id="6265"/>
    <lineage>
        <taxon>Eukaryota</taxon>
        <taxon>Metazoa</taxon>
        <taxon>Ecdysozoa</taxon>
        <taxon>Nematoda</taxon>
        <taxon>Chromadorea</taxon>
        <taxon>Rhabditida</taxon>
        <taxon>Spirurina</taxon>
        <taxon>Ascaridomorpha</taxon>
        <taxon>Ascaridoidea</taxon>
        <taxon>Toxocaridae</taxon>
        <taxon>Toxocara</taxon>
    </lineage>
</organism>
<keyword evidence="3" id="KW-1185">Reference proteome</keyword>
<evidence type="ECO:0000256" key="1">
    <source>
        <dbReference type="SAM" id="MobiDB-lite"/>
    </source>
</evidence>
<reference evidence="4" key="1">
    <citation type="submission" date="2016-06" db="UniProtKB">
        <authorList>
            <consortium name="WormBaseParasite"/>
        </authorList>
    </citation>
    <scope>IDENTIFICATION</scope>
</reference>
<dbReference type="WBParaSite" id="TCNE_0001276801-mRNA-1">
    <property type="protein sequence ID" value="TCNE_0001276801-mRNA-1"/>
    <property type="gene ID" value="TCNE_0001276801"/>
</dbReference>
<feature type="region of interest" description="Disordered" evidence="1">
    <location>
        <begin position="154"/>
        <end position="196"/>
    </location>
</feature>
<dbReference type="PROSITE" id="PS50004">
    <property type="entry name" value="C2"/>
    <property type="match status" value="1"/>
</dbReference>
<protein>
    <submittedName>
        <fullName evidence="4">C2 domain-containing protein</fullName>
    </submittedName>
</protein>
<name>A0A183UW98_TOXCA</name>